<organism evidence="3 4">
    <name type="scientific">Sphaerotilus mobilis</name>
    <dbReference type="NCBI Taxonomy" id="47994"/>
    <lineage>
        <taxon>Bacteria</taxon>
        <taxon>Pseudomonadati</taxon>
        <taxon>Pseudomonadota</taxon>
        <taxon>Betaproteobacteria</taxon>
        <taxon>Burkholderiales</taxon>
        <taxon>Sphaerotilaceae</taxon>
        <taxon>Sphaerotilus</taxon>
    </lineage>
</organism>
<keyword evidence="4" id="KW-1185">Reference proteome</keyword>
<feature type="compositionally biased region" description="Pro residues" evidence="1">
    <location>
        <begin position="401"/>
        <end position="421"/>
    </location>
</feature>
<feature type="compositionally biased region" description="Basic and acidic residues" evidence="1">
    <location>
        <begin position="139"/>
        <end position="154"/>
    </location>
</feature>
<evidence type="ECO:0000313" key="4">
    <source>
        <dbReference type="Proteomes" id="UP000293433"/>
    </source>
</evidence>
<feature type="region of interest" description="Disordered" evidence="1">
    <location>
        <begin position="361"/>
        <end position="450"/>
    </location>
</feature>
<reference evidence="3 4" key="1">
    <citation type="submission" date="2019-02" db="EMBL/GenBank/DDBJ databases">
        <title>Genomic Encyclopedia of Type Strains, Phase IV (KMG-IV): sequencing the most valuable type-strain genomes for metagenomic binning, comparative biology and taxonomic classification.</title>
        <authorList>
            <person name="Goeker M."/>
        </authorList>
    </citation>
    <scope>NUCLEOTIDE SEQUENCE [LARGE SCALE GENOMIC DNA]</scope>
    <source>
        <strain evidence="3 4">DSM 10617</strain>
    </source>
</reference>
<feature type="compositionally biased region" description="Low complexity" evidence="1">
    <location>
        <begin position="361"/>
        <end position="374"/>
    </location>
</feature>
<dbReference type="OrthoDB" id="9791898at2"/>
<evidence type="ECO:0000313" key="3">
    <source>
        <dbReference type="EMBL" id="RZS57900.1"/>
    </source>
</evidence>
<feature type="compositionally biased region" description="Basic and acidic residues" evidence="1">
    <location>
        <begin position="426"/>
        <end position="450"/>
    </location>
</feature>
<protein>
    <recommendedName>
        <fullName evidence="2">PIN-like domain-containing protein</fullName>
    </recommendedName>
</protein>
<dbReference type="Pfam" id="PF18475">
    <property type="entry name" value="PIN7"/>
    <property type="match status" value="1"/>
</dbReference>
<feature type="compositionally biased region" description="Low complexity" evidence="1">
    <location>
        <begin position="383"/>
        <end position="400"/>
    </location>
</feature>
<sequence length="501" mass="52403">MIELIILVDYENVQPAAEDLADLEVGKHLLKVFHGPGQNSMPIKLATTLMPVGAAVEFIQCEKAGKDALDFHLSFHFGRLSVQHPQAQYVIVSRDRKGFSQLIEHGSKLGIKVTLVPSLRDEDMNDDGTPVTPPAASRAPRETRETREPREPRAPRSRAGSKPGRSAATPAPQGQRRGGGREAVRDGTREGARDVTRDGTRDSARDPSRDTTREAGRGAPRRDTARQAAVAAPAPVTPPQADEDVRVQVERLMADIVASDEDADSDAPVVVAAPVAEPAPVAKKAPAKKAAARKVEAKKAPTESAQTESASAASAPAVKAPAEKVVAKKAAAKKVAAKKAATKKVAAKAVTAAPVEAPVAAPAEAPAAAPAPAKKAARKSAARKTVAVAVTSPDVVATPAAPAPTAPTAPSAPPALTPAPTPSTRQLRDEPMPSDTRKALDSLKRLGDGKRPVKIGSLRAHLRSHLRADLSEAGVEALLDAMRAQGWISELDHGKVAYQLP</sequence>
<name>A0A4V2EX14_9BURK</name>
<evidence type="ECO:0000256" key="1">
    <source>
        <dbReference type="SAM" id="MobiDB-lite"/>
    </source>
</evidence>
<feature type="region of interest" description="Disordered" evidence="1">
    <location>
        <begin position="120"/>
        <end position="246"/>
    </location>
</feature>
<evidence type="ECO:0000259" key="2">
    <source>
        <dbReference type="Pfam" id="PF18475"/>
    </source>
</evidence>
<feature type="compositionally biased region" description="Low complexity" evidence="1">
    <location>
        <begin position="302"/>
        <end position="320"/>
    </location>
</feature>
<accession>A0A4V2EX14</accession>
<comment type="caution">
    <text evidence="3">The sequence shown here is derived from an EMBL/GenBank/DDBJ whole genome shotgun (WGS) entry which is preliminary data.</text>
</comment>
<proteinExistence type="predicted"/>
<feature type="compositionally biased region" description="Basic and acidic residues" evidence="1">
    <location>
        <begin position="179"/>
        <end position="225"/>
    </location>
</feature>
<dbReference type="EMBL" id="SGWV01000007">
    <property type="protein sequence ID" value="RZS57900.1"/>
    <property type="molecule type" value="Genomic_DNA"/>
</dbReference>
<dbReference type="RefSeq" id="WP_130480112.1">
    <property type="nucleotide sequence ID" value="NZ_SGWV01000007.1"/>
</dbReference>
<dbReference type="InterPro" id="IPR041494">
    <property type="entry name" value="PIN7"/>
</dbReference>
<feature type="region of interest" description="Disordered" evidence="1">
    <location>
        <begin position="277"/>
        <end position="320"/>
    </location>
</feature>
<dbReference type="Proteomes" id="UP000293433">
    <property type="component" value="Unassembled WGS sequence"/>
</dbReference>
<feature type="domain" description="PIN-like" evidence="2">
    <location>
        <begin position="7"/>
        <end position="110"/>
    </location>
</feature>
<gene>
    <name evidence="3" type="ORF">EV685_0174</name>
</gene>
<dbReference type="AlphaFoldDB" id="A0A4V2EX14"/>